<keyword evidence="1" id="KW-1133">Transmembrane helix</keyword>
<dbReference type="EMBL" id="JACHXE010000016">
    <property type="protein sequence ID" value="MBB3081770.1"/>
    <property type="molecule type" value="Genomic_DNA"/>
</dbReference>
<evidence type="ECO:0000313" key="3">
    <source>
        <dbReference type="Proteomes" id="UP000572907"/>
    </source>
</evidence>
<dbReference type="AlphaFoldDB" id="A0A7W4ZZP4"/>
<evidence type="ECO:0000313" key="2">
    <source>
        <dbReference type="EMBL" id="MBB3081770.1"/>
    </source>
</evidence>
<name>A0A7W4ZZP4_9ACTN</name>
<comment type="caution">
    <text evidence="2">The sequence shown here is derived from an EMBL/GenBank/DDBJ whole genome shotgun (WGS) entry which is preliminary data.</text>
</comment>
<feature type="transmembrane region" description="Helical" evidence="1">
    <location>
        <begin position="28"/>
        <end position="50"/>
    </location>
</feature>
<evidence type="ECO:0000256" key="1">
    <source>
        <dbReference type="SAM" id="Phobius"/>
    </source>
</evidence>
<keyword evidence="1" id="KW-0472">Membrane</keyword>
<keyword evidence="3" id="KW-1185">Reference proteome</keyword>
<protein>
    <submittedName>
        <fullName evidence="2">Uncharacterized protein</fullName>
    </submittedName>
</protein>
<proteinExistence type="predicted"/>
<sequence>MLKKRTPSISHEDHTDTTPASWRGLLSVALLTGALRHIGGLLAGLAVTWWQHD</sequence>
<organism evidence="2 3">
    <name type="scientific">Streptomyces violarus</name>
    <dbReference type="NCBI Taxonomy" id="67380"/>
    <lineage>
        <taxon>Bacteria</taxon>
        <taxon>Bacillati</taxon>
        <taxon>Actinomycetota</taxon>
        <taxon>Actinomycetes</taxon>
        <taxon>Kitasatosporales</taxon>
        <taxon>Streptomycetaceae</taxon>
        <taxon>Streptomyces</taxon>
    </lineage>
</organism>
<reference evidence="2 3" key="1">
    <citation type="submission" date="2020-08" db="EMBL/GenBank/DDBJ databases">
        <title>Genomic Encyclopedia of Type Strains, Phase III (KMG-III): the genomes of soil and plant-associated and newly described type strains.</title>
        <authorList>
            <person name="Whitman W."/>
        </authorList>
    </citation>
    <scope>NUCLEOTIDE SEQUENCE [LARGE SCALE GENOMIC DNA]</scope>
    <source>
        <strain evidence="2 3">CECT 3237</strain>
    </source>
</reference>
<gene>
    <name evidence="2" type="ORF">FHS41_008328</name>
</gene>
<keyword evidence="1" id="KW-0812">Transmembrane</keyword>
<dbReference type="RefSeq" id="WP_184599844.1">
    <property type="nucleotide sequence ID" value="NZ_BMUP01000017.1"/>
</dbReference>
<dbReference type="Proteomes" id="UP000572907">
    <property type="component" value="Unassembled WGS sequence"/>
</dbReference>
<accession>A0A7W4ZZP4</accession>